<evidence type="ECO:0000313" key="2">
    <source>
        <dbReference type="Proteomes" id="UP001558632"/>
    </source>
</evidence>
<dbReference type="Proteomes" id="UP001558632">
    <property type="component" value="Unassembled WGS sequence"/>
</dbReference>
<organism evidence="1 2">
    <name type="scientific">Trichinella spiralis</name>
    <name type="common">Trichina worm</name>
    <dbReference type="NCBI Taxonomy" id="6334"/>
    <lineage>
        <taxon>Eukaryota</taxon>
        <taxon>Metazoa</taxon>
        <taxon>Ecdysozoa</taxon>
        <taxon>Nematoda</taxon>
        <taxon>Enoplea</taxon>
        <taxon>Dorylaimia</taxon>
        <taxon>Trichinellida</taxon>
        <taxon>Trichinellidae</taxon>
        <taxon>Trichinella</taxon>
    </lineage>
</organism>
<proteinExistence type="predicted"/>
<evidence type="ECO:0000313" key="1">
    <source>
        <dbReference type="EMBL" id="KAL1245442.1"/>
    </source>
</evidence>
<dbReference type="EMBL" id="JBEUSY010000091">
    <property type="protein sequence ID" value="KAL1245442.1"/>
    <property type="molecule type" value="Genomic_DNA"/>
</dbReference>
<keyword evidence="2" id="KW-1185">Reference proteome</keyword>
<name>A0ABR3L1C7_TRISP</name>
<comment type="caution">
    <text evidence="1">The sequence shown here is derived from an EMBL/GenBank/DDBJ whole genome shotgun (WGS) entry which is preliminary data.</text>
</comment>
<accession>A0ABR3L1C7</accession>
<feature type="non-terminal residue" evidence="1">
    <location>
        <position position="1"/>
    </location>
</feature>
<sequence length="39" mass="4555">INFTESWKPVVHSLLNDSFQMTVSVNKPLKQQTSIFNYL</sequence>
<gene>
    <name evidence="1" type="ORF">TSPI_01226</name>
</gene>
<protein>
    <submittedName>
        <fullName evidence="1">Uncharacterized protein</fullName>
    </submittedName>
</protein>
<reference evidence="1 2" key="1">
    <citation type="submission" date="2024-07" db="EMBL/GenBank/DDBJ databases">
        <title>Enhanced genomic and transcriptomic resources for Trichinella pseudospiralis and T. spiralis underpin the discovery of pronounced molecular differences between stages and species.</title>
        <authorList>
            <person name="Pasi K.K."/>
            <person name="La Rosa G."/>
            <person name="Gomez-Morales M.A."/>
            <person name="Tosini F."/>
            <person name="Sumanam S."/>
            <person name="Young N.D."/>
            <person name="Chang B.C."/>
            <person name="Robin G.B."/>
        </authorList>
    </citation>
    <scope>NUCLEOTIDE SEQUENCE [LARGE SCALE GENOMIC DNA]</scope>
    <source>
        <strain evidence="1">ISS534</strain>
    </source>
</reference>